<dbReference type="KEGG" id="ftj:FTUN_2835"/>
<keyword evidence="3" id="KW-1185">Reference proteome</keyword>
<proteinExistence type="predicted"/>
<protein>
    <submittedName>
        <fullName evidence="2">Uncharacterized protein</fullName>
    </submittedName>
</protein>
<evidence type="ECO:0000313" key="3">
    <source>
        <dbReference type="Proteomes" id="UP000503447"/>
    </source>
</evidence>
<feature type="compositionally biased region" description="Pro residues" evidence="1">
    <location>
        <begin position="38"/>
        <end position="48"/>
    </location>
</feature>
<evidence type="ECO:0000256" key="1">
    <source>
        <dbReference type="SAM" id="MobiDB-lite"/>
    </source>
</evidence>
<sequence>MTYRNPTLRHYGSWTMAKGNNSQGKEKKKPKKDAKPAPAKPAPPPKKK</sequence>
<name>A0A6M5YPS0_9BACT</name>
<dbReference type="AlphaFoldDB" id="A0A6M5YPS0"/>
<organism evidence="2 3">
    <name type="scientific">Frigoriglobus tundricola</name>
    <dbReference type="NCBI Taxonomy" id="2774151"/>
    <lineage>
        <taxon>Bacteria</taxon>
        <taxon>Pseudomonadati</taxon>
        <taxon>Planctomycetota</taxon>
        <taxon>Planctomycetia</taxon>
        <taxon>Gemmatales</taxon>
        <taxon>Gemmataceae</taxon>
        <taxon>Frigoriglobus</taxon>
    </lineage>
</organism>
<accession>A0A6M5YPS0</accession>
<evidence type="ECO:0000313" key="2">
    <source>
        <dbReference type="EMBL" id="QJW95293.1"/>
    </source>
</evidence>
<gene>
    <name evidence="2" type="ORF">FTUN_2835</name>
</gene>
<reference evidence="3" key="1">
    <citation type="submission" date="2020-05" db="EMBL/GenBank/DDBJ databases">
        <title>Frigoriglobus tundricola gen. nov., sp. nov., a psychrotolerant cellulolytic planctomycete of the family Gemmataceae with two divergent copies of 16S rRNA gene.</title>
        <authorList>
            <person name="Kulichevskaya I.S."/>
            <person name="Ivanova A.A."/>
            <person name="Naumoff D.G."/>
            <person name="Beletsky A.V."/>
            <person name="Rijpstra W.I.C."/>
            <person name="Sinninghe Damste J.S."/>
            <person name="Mardanov A.V."/>
            <person name="Ravin N.V."/>
            <person name="Dedysh S.N."/>
        </authorList>
    </citation>
    <scope>NUCLEOTIDE SEQUENCE [LARGE SCALE GENOMIC DNA]</scope>
    <source>
        <strain evidence="3">PL17</strain>
    </source>
</reference>
<feature type="region of interest" description="Disordered" evidence="1">
    <location>
        <begin position="1"/>
        <end position="48"/>
    </location>
</feature>
<dbReference type="EMBL" id="CP053452">
    <property type="protein sequence ID" value="QJW95293.1"/>
    <property type="molecule type" value="Genomic_DNA"/>
</dbReference>
<dbReference type="Proteomes" id="UP000503447">
    <property type="component" value="Chromosome"/>
</dbReference>